<dbReference type="EMBL" id="BMEY01000012">
    <property type="protein sequence ID" value="GGA80282.1"/>
    <property type="molecule type" value="Genomic_DNA"/>
</dbReference>
<dbReference type="Pfam" id="PF04321">
    <property type="entry name" value="RmlD_sub_bind"/>
    <property type="match status" value="1"/>
</dbReference>
<reference evidence="2" key="1">
    <citation type="journal article" date="2014" name="Int. J. Syst. Evol. Microbiol.">
        <title>Complete genome sequence of Corynebacterium casei LMG S-19264T (=DSM 44701T), isolated from a smear-ripened cheese.</title>
        <authorList>
            <consortium name="US DOE Joint Genome Institute (JGI-PGF)"/>
            <person name="Walter F."/>
            <person name="Albersmeier A."/>
            <person name="Kalinowski J."/>
            <person name="Ruckert C."/>
        </authorList>
    </citation>
    <scope>NUCLEOTIDE SEQUENCE</scope>
    <source>
        <strain evidence="2">CGMCC 1.12408</strain>
    </source>
</reference>
<sequence length="275" mass="31319">MKMLIIGATGFLGSTLFGFAKERGIHVLGTSRYTNKHPQIIEMNVMEIDSIKQVISEFLPDVVVWTLLSRDEEDILINIGLTNLLSVLSPKAKLIFLSTDALFLDGKGNYTEIDEPTPFPENAALSTYVNAKIHGETKTQELHKNHVIIRTGPLYGRDYHHQIEQRTQRVLREIQDKNVFLAASNLYKTFVHVEDLANAILELSIKNYQGIIHVGPDQKTSYYMFYKTRLKDLGYDERAIQPLEIDPTKQPFVPLDSSLNTEKARSLLDVKFRTV</sequence>
<dbReference type="PANTHER" id="PTHR43242">
    <property type="entry name" value="NAD(P)-BINDING ROSSMANN-FOLD SUPERFAMILY PROTEIN"/>
    <property type="match status" value="1"/>
</dbReference>
<dbReference type="InterPro" id="IPR036291">
    <property type="entry name" value="NAD(P)-bd_dom_sf"/>
</dbReference>
<gene>
    <name evidence="2" type="primary">rfbD</name>
    <name evidence="2" type="ORF">GCM10008025_24600</name>
</gene>
<protein>
    <submittedName>
        <fullName evidence="2">NAD(P)-dependent oxidoreductase</fullName>
    </submittedName>
</protein>
<accession>A0A916WAI8</accession>
<dbReference type="PANTHER" id="PTHR43242:SF1">
    <property type="entry name" value="NAD(P)-BINDING ROSSMANN-FOLD SUPERFAMILY PROTEIN"/>
    <property type="match status" value="1"/>
</dbReference>
<organism evidence="2 3">
    <name type="scientific">Ornithinibacillus halotolerans</name>
    <dbReference type="NCBI Taxonomy" id="1274357"/>
    <lineage>
        <taxon>Bacteria</taxon>
        <taxon>Bacillati</taxon>
        <taxon>Bacillota</taxon>
        <taxon>Bacilli</taxon>
        <taxon>Bacillales</taxon>
        <taxon>Bacillaceae</taxon>
        <taxon>Ornithinibacillus</taxon>
    </lineage>
</organism>
<comment type="caution">
    <text evidence="2">The sequence shown here is derived from an EMBL/GenBank/DDBJ whole genome shotgun (WGS) entry which is preliminary data.</text>
</comment>
<dbReference type="Proteomes" id="UP000613512">
    <property type="component" value="Unassembled WGS sequence"/>
</dbReference>
<evidence type="ECO:0000259" key="1">
    <source>
        <dbReference type="Pfam" id="PF04321"/>
    </source>
</evidence>
<dbReference type="SUPFAM" id="SSF51735">
    <property type="entry name" value="NAD(P)-binding Rossmann-fold domains"/>
    <property type="match status" value="1"/>
</dbReference>
<proteinExistence type="predicted"/>
<feature type="domain" description="RmlD-like substrate binding" evidence="1">
    <location>
        <begin position="1"/>
        <end position="273"/>
    </location>
</feature>
<evidence type="ECO:0000313" key="2">
    <source>
        <dbReference type="EMBL" id="GGA80282.1"/>
    </source>
</evidence>
<dbReference type="Gene3D" id="3.40.50.720">
    <property type="entry name" value="NAD(P)-binding Rossmann-like Domain"/>
    <property type="match status" value="1"/>
</dbReference>
<evidence type="ECO:0000313" key="3">
    <source>
        <dbReference type="Proteomes" id="UP000613512"/>
    </source>
</evidence>
<name>A0A916WAI8_9BACI</name>
<reference evidence="2" key="2">
    <citation type="submission" date="2020-09" db="EMBL/GenBank/DDBJ databases">
        <authorList>
            <person name="Sun Q."/>
            <person name="Zhou Y."/>
        </authorList>
    </citation>
    <scope>NUCLEOTIDE SEQUENCE</scope>
    <source>
        <strain evidence="2">CGMCC 1.12408</strain>
    </source>
</reference>
<dbReference type="AlphaFoldDB" id="A0A916WAI8"/>
<keyword evidence="3" id="KW-1185">Reference proteome</keyword>
<dbReference type="InterPro" id="IPR029903">
    <property type="entry name" value="RmlD-like-bd"/>
</dbReference>